<dbReference type="PANTHER" id="PTHR23409:SF18">
    <property type="entry name" value="RIBONUCLEOSIDE-DIPHOSPHATE REDUCTASE SUBUNIT M2"/>
    <property type="match status" value="1"/>
</dbReference>
<protein>
    <recommendedName>
        <fullName evidence="4">ribonucleoside-diphosphate reductase</fullName>
        <ecNumber evidence="4">1.17.4.1</ecNumber>
    </recommendedName>
</protein>
<dbReference type="Gene3D" id="1.10.620.20">
    <property type="entry name" value="Ribonucleotide Reductase, subunit A"/>
    <property type="match status" value="1"/>
</dbReference>
<dbReference type="SUPFAM" id="SSF47240">
    <property type="entry name" value="Ferritin-like"/>
    <property type="match status" value="1"/>
</dbReference>
<reference evidence="10 11" key="1">
    <citation type="submission" date="2021-04" db="EMBL/GenBank/DDBJ databases">
        <title>Draft genome sequence of Paenibacillus cisolokensis, LC2-13A.</title>
        <authorList>
            <person name="Uke A."/>
            <person name="Chhe C."/>
            <person name="Baramee S."/>
            <person name="Kosugi A."/>
        </authorList>
    </citation>
    <scope>NUCLEOTIDE SEQUENCE [LARGE SCALE GENOMIC DNA]</scope>
    <source>
        <strain evidence="10 11">LC2-13A</strain>
    </source>
</reference>
<dbReference type="NCBIfam" id="NF007183">
    <property type="entry name" value="PRK09614.1-2"/>
    <property type="match status" value="1"/>
</dbReference>
<evidence type="ECO:0000256" key="5">
    <source>
        <dbReference type="ARBA" id="ARBA00022723"/>
    </source>
</evidence>
<keyword evidence="5" id="KW-0479">Metal-binding</keyword>
<comment type="similarity">
    <text evidence="2">Belongs to the ribonucleoside diphosphate reductase small chain family.</text>
</comment>
<evidence type="ECO:0000256" key="1">
    <source>
        <dbReference type="ARBA" id="ARBA00001962"/>
    </source>
</evidence>
<dbReference type="EC" id="1.17.4.1" evidence="4"/>
<evidence type="ECO:0000313" key="10">
    <source>
        <dbReference type="EMBL" id="GIQ63673.1"/>
    </source>
</evidence>
<dbReference type="RefSeq" id="WP_213528757.1">
    <property type="nucleotide sequence ID" value="NZ_BOVJ01000068.1"/>
</dbReference>
<dbReference type="NCBIfam" id="TIGR04171">
    <property type="entry name" value="RNR_1b_NrdF"/>
    <property type="match status" value="1"/>
</dbReference>
<evidence type="ECO:0000313" key="11">
    <source>
        <dbReference type="Proteomes" id="UP000680304"/>
    </source>
</evidence>
<evidence type="ECO:0000256" key="4">
    <source>
        <dbReference type="ARBA" id="ARBA00012274"/>
    </source>
</evidence>
<dbReference type="InterPro" id="IPR033909">
    <property type="entry name" value="RNR_small"/>
</dbReference>
<proteinExistence type="inferred from homology"/>
<dbReference type="EMBL" id="BOVJ01000068">
    <property type="protein sequence ID" value="GIQ63673.1"/>
    <property type="molecule type" value="Genomic_DNA"/>
</dbReference>
<dbReference type="Proteomes" id="UP000680304">
    <property type="component" value="Unassembled WGS sequence"/>
</dbReference>
<accession>A0ABQ4N668</accession>
<keyword evidence="8" id="KW-0215">Deoxyribonucleotide synthesis</keyword>
<comment type="catalytic activity">
    <reaction evidence="9">
        <text>a 2'-deoxyribonucleoside 5'-diphosphate + [thioredoxin]-disulfide + H2O = a ribonucleoside 5'-diphosphate + [thioredoxin]-dithiol</text>
        <dbReference type="Rhea" id="RHEA:23252"/>
        <dbReference type="Rhea" id="RHEA-COMP:10698"/>
        <dbReference type="Rhea" id="RHEA-COMP:10700"/>
        <dbReference type="ChEBI" id="CHEBI:15377"/>
        <dbReference type="ChEBI" id="CHEBI:29950"/>
        <dbReference type="ChEBI" id="CHEBI:50058"/>
        <dbReference type="ChEBI" id="CHEBI:57930"/>
        <dbReference type="ChEBI" id="CHEBI:73316"/>
        <dbReference type="EC" id="1.17.4.1"/>
    </reaction>
</comment>
<comment type="cofactor">
    <cofactor evidence="1">
        <name>Fe cation</name>
        <dbReference type="ChEBI" id="CHEBI:24875"/>
    </cofactor>
</comment>
<dbReference type="InterPro" id="IPR026494">
    <property type="entry name" value="RNR_NrdF-like"/>
</dbReference>
<dbReference type="InterPro" id="IPR009078">
    <property type="entry name" value="Ferritin-like_SF"/>
</dbReference>
<dbReference type="PANTHER" id="PTHR23409">
    <property type="entry name" value="RIBONUCLEOSIDE-DIPHOSPHATE REDUCTASE SMALL CHAIN"/>
    <property type="match status" value="1"/>
</dbReference>
<dbReference type="InterPro" id="IPR000358">
    <property type="entry name" value="RNR_small_fam"/>
</dbReference>
<comment type="caution">
    <text evidence="10">The sequence shown here is derived from an EMBL/GenBank/DDBJ whole genome shotgun (WGS) entry which is preliminary data.</text>
</comment>
<comment type="subunit">
    <text evidence="3">Tetramer of two alpha and two beta subunits.</text>
</comment>
<evidence type="ECO:0000256" key="6">
    <source>
        <dbReference type="ARBA" id="ARBA00023002"/>
    </source>
</evidence>
<dbReference type="InterPro" id="IPR012348">
    <property type="entry name" value="RNR-like"/>
</dbReference>
<keyword evidence="6" id="KW-0560">Oxidoreductase</keyword>
<dbReference type="Pfam" id="PF00268">
    <property type="entry name" value="Ribonuc_red_sm"/>
    <property type="match status" value="1"/>
</dbReference>
<gene>
    <name evidence="10" type="primary">nrdF</name>
    <name evidence="10" type="ORF">PACILC2_22410</name>
</gene>
<evidence type="ECO:0000256" key="7">
    <source>
        <dbReference type="ARBA" id="ARBA00023004"/>
    </source>
</evidence>
<keyword evidence="11" id="KW-1185">Reference proteome</keyword>
<dbReference type="CDD" id="cd01049">
    <property type="entry name" value="RNRR2"/>
    <property type="match status" value="1"/>
</dbReference>
<evidence type="ECO:0000256" key="2">
    <source>
        <dbReference type="ARBA" id="ARBA00009303"/>
    </source>
</evidence>
<dbReference type="PROSITE" id="PS00368">
    <property type="entry name" value="RIBORED_SMALL"/>
    <property type="match status" value="1"/>
</dbReference>
<organism evidence="10 11">
    <name type="scientific">Paenibacillus cisolokensis</name>
    <dbReference type="NCBI Taxonomy" id="1658519"/>
    <lineage>
        <taxon>Bacteria</taxon>
        <taxon>Bacillati</taxon>
        <taxon>Bacillota</taxon>
        <taxon>Bacilli</taxon>
        <taxon>Bacillales</taxon>
        <taxon>Paenibacillaceae</taxon>
        <taxon>Paenibacillus</taxon>
    </lineage>
</organism>
<evidence type="ECO:0000256" key="8">
    <source>
        <dbReference type="ARBA" id="ARBA00023116"/>
    </source>
</evidence>
<evidence type="ECO:0000256" key="3">
    <source>
        <dbReference type="ARBA" id="ARBA00011209"/>
    </source>
</evidence>
<evidence type="ECO:0000256" key="9">
    <source>
        <dbReference type="ARBA" id="ARBA00047754"/>
    </source>
</evidence>
<sequence length="323" mass="36607">MNAVNWNVSADYVTTFWRQNIAQFWTEEEFPVSKDIAAWDALTEAERTVYKRVLAGLTGLDTLQGGEGMPLISLHIADNRKRAVLSFMGAMEQIHAKSYSHIFTTLIPSAETEYLLGEWVGGQRHLTYKAGRISDYYRRLLRPDARPSDVYMACVASVFLESFLFYSGFYYPLYLAGQGRMTTSGEIIRKILLDESIHGVFVGMIAQEIRAKLTFDERAAVESETDELLADLYDNEVEYTREIYGKIGLADDVVRYVEYNANKALMNLGLDPVFSPAPFSPIVENGLDTGTKNHDFFSQKGDGYVMALNIEPIRDEDFVFDRP</sequence>
<dbReference type="InterPro" id="IPR030475">
    <property type="entry name" value="RNR_small_AS"/>
</dbReference>
<name>A0ABQ4N668_9BACL</name>
<keyword evidence="7" id="KW-0408">Iron</keyword>